<sequence length="283" mass="31617">MNTDTTRTENDAIVEQARQAAGPALLDTAAGGELAVFHTPTGLEVVDLDADKYARRADRPRRKQGTTVVRDVRSFAQYYRKHSDEHSEVYVILDEGLIIAVLDAHQPEPDAPRWGDHVLQLRLTPTEAWQRWGAQNRRLLPQVAFAEFLEDNLDDLASQPVPAAEVLEIARTFQARTKVSFSSGIVQASGDIRLKYEETTDATGGARGELTVPNEFAVALAAFDDTDRYLIRARLRHRIEGGNLRLMYILDRPEEHLREAVKTVVEKVEAEIGVQIMRGAPPT</sequence>
<dbReference type="OrthoDB" id="3598762at2"/>
<evidence type="ECO:0000313" key="1">
    <source>
        <dbReference type="EMBL" id="TDD68589.1"/>
    </source>
</evidence>
<dbReference type="InterPro" id="IPR019276">
    <property type="entry name" value="DUF2303"/>
</dbReference>
<comment type="caution">
    <text evidence="1">The sequence shown here is derived from an EMBL/GenBank/DDBJ whole genome shotgun (WGS) entry which is preliminary data.</text>
</comment>
<dbReference type="Proteomes" id="UP000294513">
    <property type="component" value="Unassembled WGS sequence"/>
</dbReference>
<gene>
    <name evidence="1" type="ORF">E1298_38305</name>
</gene>
<reference evidence="1 2" key="1">
    <citation type="submission" date="2019-03" db="EMBL/GenBank/DDBJ databases">
        <title>Draft genome sequences of novel Actinobacteria.</title>
        <authorList>
            <person name="Sahin N."/>
            <person name="Ay H."/>
            <person name="Saygin H."/>
        </authorList>
    </citation>
    <scope>NUCLEOTIDE SEQUENCE [LARGE SCALE GENOMIC DNA]</scope>
    <source>
        <strain evidence="1 2">H3C3</strain>
    </source>
</reference>
<organism evidence="1 2">
    <name type="scientific">Actinomadura rubrisoli</name>
    <dbReference type="NCBI Taxonomy" id="2530368"/>
    <lineage>
        <taxon>Bacteria</taxon>
        <taxon>Bacillati</taxon>
        <taxon>Actinomycetota</taxon>
        <taxon>Actinomycetes</taxon>
        <taxon>Streptosporangiales</taxon>
        <taxon>Thermomonosporaceae</taxon>
        <taxon>Actinomadura</taxon>
    </lineage>
</organism>
<protein>
    <submittedName>
        <fullName evidence="1">DUF2303 family protein</fullName>
    </submittedName>
</protein>
<proteinExistence type="predicted"/>
<dbReference type="AlphaFoldDB" id="A0A4R5AC44"/>
<accession>A0A4R5AC44</accession>
<evidence type="ECO:0000313" key="2">
    <source>
        <dbReference type="Proteomes" id="UP000294513"/>
    </source>
</evidence>
<keyword evidence="2" id="KW-1185">Reference proteome</keyword>
<dbReference type="RefSeq" id="WP_131902266.1">
    <property type="nucleotide sequence ID" value="NZ_SMKU01000336.1"/>
</dbReference>
<dbReference type="Pfam" id="PF10065">
    <property type="entry name" value="DUF2303"/>
    <property type="match status" value="1"/>
</dbReference>
<dbReference type="EMBL" id="SMKU01000336">
    <property type="protein sequence ID" value="TDD68589.1"/>
    <property type="molecule type" value="Genomic_DNA"/>
</dbReference>
<name>A0A4R5AC44_9ACTN</name>